<evidence type="ECO:0000313" key="1">
    <source>
        <dbReference type="EMBL" id="JAA84243.1"/>
    </source>
</evidence>
<protein>
    <submittedName>
        <fullName evidence="1">Uncharacterized protein</fullName>
    </submittedName>
</protein>
<dbReference type="AlphaFoldDB" id="S4P608"/>
<proteinExistence type="predicted"/>
<reference evidence="1" key="1">
    <citation type="journal article" date="2013" name="BMC Genomics">
        <title>Unscrambling butterfly oogenesis.</title>
        <authorList>
            <person name="Carter J.M."/>
            <person name="Baker S.C."/>
            <person name="Pink R."/>
            <person name="Carter D.R."/>
            <person name="Collins A."/>
            <person name="Tomlin J."/>
            <person name="Gibbs M."/>
            <person name="Breuker C.J."/>
        </authorList>
    </citation>
    <scope>NUCLEOTIDE SEQUENCE</scope>
    <source>
        <tissue evidence="1">Ovary</tissue>
    </source>
</reference>
<sequence>PITFYVEKIPTRIGQIIYRNAAVTFVHLNTYTKVAAMCPRNLKICSHQLERVIGGAQDMRSHISHNRFSTFMAHTC</sequence>
<reference evidence="1" key="2">
    <citation type="submission" date="2013-05" db="EMBL/GenBank/DDBJ databases">
        <authorList>
            <person name="Carter J.-M."/>
            <person name="Baker S.C."/>
            <person name="Pink R."/>
            <person name="Carter D.R.F."/>
            <person name="Collins A."/>
            <person name="Tomlin J."/>
            <person name="Gibbs M."/>
            <person name="Breuker C.J."/>
        </authorList>
    </citation>
    <scope>NUCLEOTIDE SEQUENCE</scope>
    <source>
        <tissue evidence="1">Ovary</tissue>
    </source>
</reference>
<feature type="non-terminal residue" evidence="1">
    <location>
        <position position="1"/>
    </location>
</feature>
<accession>S4P608</accession>
<organism evidence="1">
    <name type="scientific">Pararge aegeria</name>
    <name type="common">speckled wood butterfly</name>
    <dbReference type="NCBI Taxonomy" id="116150"/>
    <lineage>
        <taxon>Eukaryota</taxon>
        <taxon>Metazoa</taxon>
        <taxon>Ecdysozoa</taxon>
        <taxon>Arthropoda</taxon>
        <taxon>Hexapoda</taxon>
        <taxon>Insecta</taxon>
        <taxon>Pterygota</taxon>
        <taxon>Neoptera</taxon>
        <taxon>Endopterygota</taxon>
        <taxon>Lepidoptera</taxon>
        <taxon>Glossata</taxon>
        <taxon>Ditrysia</taxon>
        <taxon>Papilionoidea</taxon>
        <taxon>Nymphalidae</taxon>
        <taxon>Satyrinae</taxon>
        <taxon>Satyrini</taxon>
        <taxon>Parargina</taxon>
        <taxon>Pararge</taxon>
    </lineage>
</organism>
<name>S4P608_9NEOP</name>
<dbReference type="EMBL" id="GAIX01008317">
    <property type="protein sequence ID" value="JAA84243.1"/>
    <property type="molecule type" value="Transcribed_RNA"/>
</dbReference>